<dbReference type="PANTHER" id="PTHR43355:SF2">
    <property type="entry name" value="FLAVIN REDUCTASE (NADPH)"/>
    <property type="match status" value="1"/>
</dbReference>
<name>A0ABP9TLU7_9MICC</name>
<organism evidence="2 3">
    <name type="scientific">Paeniglutamicibacter antarcticus</name>
    <dbReference type="NCBI Taxonomy" id="494023"/>
    <lineage>
        <taxon>Bacteria</taxon>
        <taxon>Bacillati</taxon>
        <taxon>Actinomycetota</taxon>
        <taxon>Actinomycetes</taxon>
        <taxon>Micrococcales</taxon>
        <taxon>Micrococcaceae</taxon>
        <taxon>Paeniglutamicibacter</taxon>
    </lineage>
</organism>
<dbReference type="InterPro" id="IPR016040">
    <property type="entry name" value="NAD(P)-bd_dom"/>
</dbReference>
<dbReference type="Gene3D" id="3.40.50.720">
    <property type="entry name" value="NAD(P)-binding Rossmann-like Domain"/>
    <property type="match status" value="1"/>
</dbReference>
<keyword evidence="3" id="KW-1185">Reference proteome</keyword>
<feature type="domain" description="NAD(P)-binding" evidence="1">
    <location>
        <begin position="7"/>
        <end position="200"/>
    </location>
</feature>
<accession>A0ABP9TLU7</accession>
<dbReference type="PANTHER" id="PTHR43355">
    <property type="entry name" value="FLAVIN REDUCTASE (NADPH)"/>
    <property type="match status" value="1"/>
</dbReference>
<sequence>MHIIVLGAAGRTGSQIVQQALRAGHTVTALVRDDSTYGPPAVGVQVHRADVSDPSSLAGAFAGSDTVINAIGPRNGKEPAMVYSEGAANVTAEMRRAGVRRLVTVSAVPASLPHEKNLFERLLLHPILWRFFGPSYADLRIMEAALRDSANIDWTIIRPPLLTDDEPTGIYRTAIDSHLNGAKKISRTDLATAMLAASTNDTLIGHILTVSI</sequence>
<evidence type="ECO:0000313" key="3">
    <source>
        <dbReference type="Proteomes" id="UP001501257"/>
    </source>
</evidence>
<dbReference type="EMBL" id="BAABLK010000009">
    <property type="protein sequence ID" value="GAA5226059.1"/>
    <property type="molecule type" value="Genomic_DNA"/>
</dbReference>
<gene>
    <name evidence="2" type="ORF">GCM10025778_05890</name>
</gene>
<dbReference type="RefSeq" id="WP_210099296.1">
    <property type="nucleotide sequence ID" value="NZ_BAABLK010000009.1"/>
</dbReference>
<proteinExistence type="predicted"/>
<comment type="caution">
    <text evidence="2">The sequence shown here is derived from an EMBL/GenBank/DDBJ whole genome shotgun (WGS) entry which is preliminary data.</text>
</comment>
<dbReference type="SUPFAM" id="SSF51735">
    <property type="entry name" value="NAD(P)-binding Rossmann-fold domains"/>
    <property type="match status" value="1"/>
</dbReference>
<dbReference type="InterPro" id="IPR036291">
    <property type="entry name" value="NAD(P)-bd_dom_sf"/>
</dbReference>
<dbReference type="InterPro" id="IPR051606">
    <property type="entry name" value="Polyketide_Oxido-like"/>
</dbReference>
<evidence type="ECO:0000259" key="1">
    <source>
        <dbReference type="Pfam" id="PF13460"/>
    </source>
</evidence>
<reference evidence="3" key="1">
    <citation type="journal article" date="2019" name="Int. J. Syst. Evol. Microbiol.">
        <title>The Global Catalogue of Microorganisms (GCM) 10K type strain sequencing project: providing services to taxonomists for standard genome sequencing and annotation.</title>
        <authorList>
            <consortium name="The Broad Institute Genomics Platform"/>
            <consortium name="The Broad Institute Genome Sequencing Center for Infectious Disease"/>
            <person name="Wu L."/>
            <person name="Ma J."/>
        </authorList>
    </citation>
    <scope>NUCLEOTIDE SEQUENCE [LARGE SCALE GENOMIC DNA]</scope>
    <source>
        <strain evidence="3">JCM 18952</strain>
    </source>
</reference>
<dbReference type="Proteomes" id="UP001501257">
    <property type="component" value="Unassembled WGS sequence"/>
</dbReference>
<evidence type="ECO:0000313" key="2">
    <source>
        <dbReference type="EMBL" id="GAA5226059.1"/>
    </source>
</evidence>
<protein>
    <submittedName>
        <fullName evidence="2">SDR family oxidoreductase</fullName>
    </submittedName>
</protein>
<dbReference type="Pfam" id="PF13460">
    <property type="entry name" value="NAD_binding_10"/>
    <property type="match status" value="1"/>
</dbReference>